<feature type="transmembrane region" description="Helical" evidence="2">
    <location>
        <begin position="517"/>
        <end position="538"/>
    </location>
</feature>
<feature type="domain" description="DUF6536" evidence="3">
    <location>
        <begin position="73"/>
        <end position="223"/>
    </location>
</feature>
<feature type="compositionally biased region" description="Basic and acidic residues" evidence="1">
    <location>
        <begin position="48"/>
        <end position="58"/>
    </location>
</feature>
<evidence type="ECO:0000313" key="5">
    <source>
        <dbReference type="Proteomes" id="UP001357485"/>
    </source>
</evidence>
<name>A0ABR0LZH1_9PEZI</name>
<sequence>MVLSMMRPTFPQRPKPVYSEYSMLQEPPEAERTAGTSTKAPSGEEYELMPRDGRHERAQGTTPSIGRRYLAGWRFGLLRAALTAAVAFIVNTSVDAWMFRVYGRSGGSGVVFQGTCSAVETANVLIHLALNILSTLLLSASNYCMQGLSAPTRAEVDKAHAKRRWVDVGISSIRNLRSIGRARLILWSLLAGTSVLIHLFFNSVFFTTRQTHQYAVAVVSADYFNNTAWTPTCANTTPELFPHNSASNPYVNTSGCPIPNILSNATSFERLDTRTCLEEYARGFVQGISNVVVVTATRNSTDPLLWSRWPEKYISGHDIPDSEHFHYGEGDRCDPKVALKGTNDGINWTVYGHPVDYCLSQPVVNVCKLQYNVWMMLGVVLFGGIKTVTMAWMVFKLRVPSLRTVGDAVASFLSVPDQSTTDMCLVSTSDLRKHGWSEGGFPPQVYTGLKLRWWRAMSNIQWWLTHALAILFVIILGTTLPSAIGGAHDTEFSNGLGVANVQSMAYVVSESTSSRTIVPTLLVANLPQLGFSVVYLAYNGLFTKMLLADEWGRFAVKHTSIRVSSSPLGAQRETGFLSLPTRYALPLMTFSALVHWLLSQSLFIVRIDDFDSTGEQVLSDTISRLGYSVIGIVSVMSLTLTGAIVTMIIGLSKRLPTAMPGDGSNSAVISAACHPHNADCGYQFAEVKWGEVPERGGADEVAHCSLSGGTVEEPEIGRLYK</sequence>
<feature type="region of interest" description="Disordered" evidence="1">
    <location>
        <begin position="23"/>
        <end position="61"/>
    </location>
</feature>
<proteinExistence type="predicted"/>
<feature type="transmembrane region" description="Helical" evidence="2">
    <location>
        <begin position="184"/>
        <end position="201"/>
    </location>
</feature>
<dbReference type="InterPro" id="IPR046623">
    <property type="entry name" value="DUF6536"/>
</dbReference>
<keyword evidence="2" id="KW-1133">Transmembrane helix</keyword>
<evidence type="ECO:0000256" key="1">
    <source>
        <dbReference type="SAM" id="MobiDB-lite"/>
    </source>
</evidence>
<evidence type="ECO:0000259" key="3">
    <source>
        <dbReference type="Pfam" id="PF20163"/>
    </source>
</evidence>
<keyword evidence="5" id="KW-1185">Reference proteome</keyword>
<feature type="transmembrane region" description="Helical" evidence="2">
    <location>
        <begin position="373"/>
        <end position="395"/>
    </location>
</feature>
<organism evidence="4 5">
    <name type="scientific">Cryomyces antarcticus</name>
    <dbReference type="NCBI Taxonomy" id="329879"/>
    <lineage>
        <taxon>Eukaryota</taxon>
        <taxon>Fungi</taxon>
        <taxon>Dikarya</taxon>
        <taxon>Ascomycota</taxon>
        <taxon>Pezizomycotina</taxon>
        <taxon>Dothideomycetes</taxon>
        <taxon>Dothideomycetes incertae sedis</taxon>
        <taxon>Cryomyces</taxon>
    </lineage>
</organism>
<comment type="caution">
    <text evidence="4">The sequence shown here is derived from an EMBL/GenBank/DDBJ whole genome shotgun (WGS) entry which is preliminary data.</text>
</comment>
<feature type="transmembrane region" description="Helical" evidence="2">
    <location>
        <begin position="77"/>
        <end position="99"/>
    </location>
</feature>
<dbReference type="EMBL" id="JAVRRA010008261">
    <property type="protein sequence ID" value="KAK5257256.1"/>
    <property type="molecule type" value="Genomic_DNA"/>
</dbReference>
<gene>
    <name evidence="4" type="ORF">LTR16_001182</name>
</gene>
<protein>
    <recommendedName>
        <fullName evidence="3">DUF6536 domain-containing protein</fullName>
    </recommendedName>
</protein>
<reference evidence="4 5" key="1">
    <citation type="submission" date="2023-08" db="EMBL/GenBank/DDBJ databases">
        <title>Black Yeasts Isolated from many extreme environments.</title>
        <authorList>
            <person name="Coleine C."/>
            <person name="Stajich J.E."/>
            <person name="Selbmann L."/>
        </authorList>
    </citation>
    <scope>NUCLEOTIDE SEQUENCE [LARGE SCALE GENOMIC DNA]</scope>
    <source>
        <strain evidence="4 5">CCFEE 536</strain>
    </source>
</reference>
<keyword evidence="2" id="KW-0812">Transmembrane</keyword>
<dbReference type="Proteomes" id="UP001357485">
    <property type="component" value="Unassembled WGS sequence"/>
</dbReference>
<dbReference type="PANTHER" id="PTHR35395:SF1">
    <property type="entry name" value="DUF6536 DOMAIN-CONTAINING PROTEIN"/>
    <property type="match status" value="1"/>
</dbReference>
<evidence type="ECO:0000256" key="2">
    <source>
        <dbReference type="SAM" id="Phobius"/>
    </source>
</evidence>
<evidence type="ECO:0000313" key="4">
    <source>
        <dbReference type="EMBL" id="KAK5257256.1"/>
    </source>
</evidence>
<accession>A0ABR0LZH1</accession>
<feature type="transmembrane region" description="Helical" evidence="2">
    <location>
        <begin position="124"/>
        <end position="145"/>
    </location>
</feature>
<feature type="transmembrane region" description="Helical" evidence="2">
    <location>
        <begin position="625"/>
        <end position="651"/>
    </location>
</feature>
<dbReference type="PANTHER" id="PTHR35395">
    <property type="entry name" value="DUF6536 DOMAIN-CONTAINING PROTEIN"/>
    <property type="match status" value="1"/>
</dbReference>
<feature type="transmembrane region" description="Helical" evidence="2">
    <location>
        <begin position="462"/>
        <end position="484"/>
    </location>
</feature>
<keyword evidence="2" id="KW-0472">Membrane</keyword>
<dbReference type="Pfam" id="PF20163">
    <property type="entry name" value="DUF6536"/>
    <property type="match status" value="1"/>
</dbReference>